<evidence type="ECO:0000313" key="2">
    <source>
        <dbReference type="Proteomes" id="UP000829069"/>
    </source>
</evidence>
<dbReference type="Proteomes" id="UP000829069">
    <property type="component" value="Chromosome"/>
</dbReference>
<dbReference type="RefSeq" id="WP_241913857.1">
    <property type="nucleotide sequence ID" value="NZ_CP093326.1"/>
</dbReference>
<evidence type="ECO:0000313" key="1">
    <source>
        <dbReference type="EMBL" id="UNK45666.1"/>
    </source>
</evidence>
<protein>
    <submittedName>
        <fullName evidence="1">Uncharacterized protein</fullName>
    </submittedName>
</protein>
<reference evidence="1 2" key="1">
    <citation type="submission" date="2022-03" db="EMBL/GenBank/DDBJ databases">
        <title>Isotopic signatures of nitrous oxide derived from detoxification processes.</title>
        <authorList>
            <person name="Behrendt U."/>
            <person name="Buchen C."/>
            <person name="Well R."/>
            <person name="Ulrich A."/>
            <person name="Rohe L."/>
            <person name="Kolb S."/>
            <person name="Schloter M."/>
            <person name="Horn M.A."/>
            <person name="Augustin J."/>
        </authorList>
    </citation>
    <scope>NUCLEOTIDE SEQUENCE [LARGE SCALE GENOMIC DNA]</scope>
    <source>
        <strain evidence="1 2">S4-C24</strain>
    </source>
</reference>
<organism evidence="1 2">
    <name type="scientific">Arthrobacter sulfonylureivorans</name>
    <dbReference type="NCBI Taxonomy" id="2486855"/>
    <lineage>
        <taxon>Bacteria</taxon>
        <taxon>Bacillati</taxon>
        <taxon>Actinomycetota</taxon>
        <taxon>Actinomycetes</taxon>
        <taxon>Micrococcales</taxon>
        <taxon>Micrococcaceae</taxon>
        <taxon>Arthrobacter</taxon>
    </lineage>
</organism>
<gene>
    <name evidence="1" type="ORF">MNQ99_17395</name>
</gene>
<dbReference type="EMBL" id="CP093326">
    <property type="protein sequence ID" value="UNK45666.1"/>
    <property type="molecule type" value="Genomic_DNA"/>
</dbReference>
<accession>A0ABY3W6P3</accession>
<sequence length="265" mass="29330">MLDKNPSVSVARIVELRGDELRRASKGESPRYIAIPQAGASLFADLETVATVSKSALPHFEISHGLDPLNSVQIRTFARSIGRRYSRFAFPDEVVPWLAPLRGVITSKYSRQNSALGQVLQEIVELRVEANSWHQPHRQLILHVIVKAGTVPTLDEPRPISPEIASLLDNSLSPLTASDIASKIASAMQNPSSEERDDLYHLWLAFADALAAQCKLRPTDLDNPEYANAVADISAELSSDDEFTLNQYRRSEMLDLDYLSEPALS</sequence>
<name>A0ABY3W6P3_9MICC</name>
<proteinExistence type="predicted"/>
<keyword evidence="2" id="KW-1185">Reference proteome</keyword>